<accession>A0AAQ0BU76</accession>
<evidence type="ECO:0000313" key="3">
    <source>
        <dbReference type="EMBL" id="QPQ93295.1"/>
    </source>
</evidence>
<evidence type="ECO:0000313" key="4">
    <source>
        <dbReference type="EMBL" id="USS47464.1"/>
    </source>
</evidence>
<dbReference type="InterPro" id="IPR021350">
    <property type="entry name" value="DUF2968"/>
</dbReference>
<dbReference type="Pfam" id="PF11180">
    <property type="entry name" value="DUF2968"/>
    <property type="match status" value="1"/>
</dbReference>
<dbReference type="Proteomes" id="UP001056386">
    <property type="component" value="Chromosome 1"/>
</dbReference>
<evidence type="ECO:0000313" key="5">
    <source>
        <dbReference type="Proteomes" id="UP000594892"/>
    </source>
</evidence>
<evidence type="ECO:0000256" key="1">
    <source>
        <dbReference type="SAM" id="Coils"/>
    </source>
</evidence>
<feature type="coiled-coil region" evidence="1">
    <location>
        <begin position="147"/>
        <end position="230"/>
    </location>
</feature>
<reference evidence="4" key="2">
    <citation type="submission" date="2022-06" db="EMBL/GenBank/DDBJ databases">
        <title>Draft genome sequence of Burkholderia glumae strain GR20004 isolated from rice panicle showing bacterial panicle blight.</title>
        <authorList>
            <person name="Choi S.Y."/>
            <person name="Lee Y.H."/>
        </authorList>
    </citation>
    <scope>NUCLEOTIDE SEQUENCE</scope>
    <source>
        <strain evidence="4">GR20004</strain>
    </source>
</reference>
<dbReference type="RefSeq" id="WP_015875964.1">
    <property type="nucleotide sequence ID" value="NZ_CP021074.1"/>
</dbReference>
<dbReference type="Proteomes" id="UP000594892">
    <property type="component" value="Chromosome 2"/>
</dbReference>
<evidence type="ECO:0000256" key="2">
    <source>
        <dbReference type="SAM" id="SignalP"/>
    </source>
</evidence>
<name>A0AAQ0BU76_BURGL</name>
<keyword evidence="1" id="KW-0175">Coiled coil</keyword>
<dbReference type="AlphaFoldDB" id="A0AAQ0BU76"/>
<feature type="signal peptide" evidence="2">
    <location>
        <begin position="1"/>
        <end position="30"/>
    </location>
</feature>
<dbReference type="EMBL" id="CP065601">
    <property type="protein sequence ID" value="QPQ93295.1"/>
    <property type="molecule type" value="Genomic_DNA"/>
</dbReference>
<evidence type="ECO:0000313" key="6">
    <source>
        <dbReference type="Proteomes" id="UP001056386"/>
    </source>
</evidence>
<dbReference type="GeneID" id="45698233"/>
<keyword evidence="2" id="KW-0732">Signal</keyword>
<gene>
    <name evidence="3" type="ORF">I6H06_13550</name>
    <name evidence="4" type="ORF">NFI99_21755</name>
</gene>
<dbReference type="EMBL" id="CP099587">
    <property type="protein sequence ID" value="USS47464.1"/>
    <property type="molecule type" value="Genomic_DNA"/>
</dbReference>
<protein>
    <submittedName>
        <fullName evidence="3">DUF2968 domain-containing protein</fullName>
    </submittedName>
</protein>
<feature type="chain" id="PRO_5042838851" evidence="2">
    <location>
        <begin position="31"/>
        <end position="239"/>
    </location>
</feature>
<proteinExistence type="predicted"/>
<organism evidence="3 5">
    <name type="scientific">Burkholderia glumae</name>
    <name type="common">Pseudomonas glumae</name>
    <dbReference type="NCBI Taxonomy" id="337"/>
    <lineage>
        <taxon>Bacteria</taxon>
        <taxon>Pseudomonadati</taxon>
        <taxon>Pseudomonadota</taxon>
        <taxon>Betaproteobacteria</taxon>
        <taxon>Burkholderiales</taxon>
        <taxon>Burkholderiaceae</taxon>
        <taxon>Burkholderia</taxon>
    </lineage>
</organism>
<reference evidence="3 5" key="1">
    <citation type="submission" date="2020-12" db="EMBL/GenBank/DDBJ databases">
        <title>FDA dAtabase for Regulatory Grade micrObial Sequences (FDA-ARGOS): Supporting development and validation of Infectious Disease Dx tests.</title>
        <authorList>
            <person name="Minogue T."/>
            <person name="Wolcott M."/>
            <person name="Wasieloski L."/>
            <person name="Aguilar W."/>
            <person name="Moore D."/>
            <person name="Jaissle J."/>
            <person name="Tallon L."/>
            <person name="Sadzewicz L."/>
            <person name="Zhao X."/>
            <person name="Boylan J."/>
            <person name="Ott S."/>
            <person name="Bowen H."/>
            <person name="Vavikolanu K."/>
            <person name="Mehta A."/>
            <person name="Aluvathingal J."/>
            <person name="Nadendla S."/>
            <person name="Yan Y."/>
            <person name="Sichtig H."/>
        </authorList>
    </citation>
    <scope>NUCLEOTIDE SEQUENCE [LARGE SCALE GENOMIC DNA]</scope>
    <source>
        <strain evidence="3 5">FDAARGOS_949</strain>
    </source>
</reference>
<sequence length="239" mass="25249">MSHKRLLGRAFVAGWVVVGGLQLASAQGLAGSDAAAAPGAATGGVVNAAPAAASALPPTTPAAQAPAGAATQSTIDELQQLIQSHALTEMRTAYNGSYGASLLFNVQSATYYVALFQQKAFWRVVKTTSEARAEAVFHDFSKQAESLASSELQATRLEAQKAQTDRQIAVVQERANRLQADLQVAREQQAAVNDRQKATRAEAAALQAQRDALQAQLRQLQMQVQSLQRQADAGLPGTR</sequence>
<keyword evidence="6" id="KW-1185">Reference proteome</keyword>